<organism evidence="1 2">
    <name type="scientific">Hyalomma asiaticum</name>
    <name type="common">Tick</name>
    <dbReference type="NCBI Taxonomy" id="266040"/>
    <lineage>
        <taxon>Eukaryota</taxon>
        <taxon>Metazoa</taxon>
        <taxon>Ecdysozoa</taxon>
        <taxon>Arthropoda</taxon>
        <taxon>Chelicerata</taxon>
        <taxon>Arachnida</taxon>
        <taxon>Acari</taxon>
        <taxon>Parasitiformes</taxon>
        <taxon>Ixodida</taxon>
        <taxon>Ixodoidea</taxon>
        <taxon>Ixodidae</taxon>
        <taxon>Hyalomminae</taxon>
        <taxon>Hyalomma</taxon>
    </lineage>
</organism>
<keyword evidence="2" id="KW-1185">Reference proteome</keyword>
<reference evidence="1" key="1">
    <citation type="submission" date="2020-05" db="EMBL/GenBank/DDBJ databases">
        <title>Large-scale comparative analyses of tick genomes elucidate their genetic diversity and vector capacities.</title>
        <authorList>
            <person name="Jia N."/>
            <person name="Wang J."/>
            <person name="Shi W."/>
            <person name="Du L."/>
            <person name="Sun Y."/>
            <person name="Zhan W."/>
            <person name="Jiang J."/>
            <person name="Wang Q."/>
            <person name="Zhang B."/>
            <person name="Ji P."/>
            <person name="Sakyi L.B."/>
            <person name="Cui X."/>
            <person name="Yuan T."/>
            <person name="Jiang B."/>
            <person name="Yang W."/>
            <person name="Lam T.T.-Y."/>
            <person name="Chang Q."/>
            <person name="Ding S."/>
            <person name="Wang X."/>
            <person name="Zhu J."/>
            <person name="Ruan X."/>
            <person name="Zhao L."/>
            <person name="Wei J."/>
            <person name="Que T."/>
            <person name="Du C."/>
            <person name="Cheng J."/>
            <person name="Dai P."/>
            <person name="Han X."/>
            <person name="Huang E."/>
            <person name="Gao Y."/>
            <person name="Liu J."/>
            <person name="Shao H."/>
            <person name="Ye R."/>
            <person name="Li L."/>
            <person name="Wei W."/>
            <person name="Wang X."/>
            <person name="Wang C."/>
            <person name="Yang T."/>
            <person name="Huo Q."/>
            <person name="Li W."/>
            <person name="Guo W."/>
            <person name="Chen H."/>
            <person name="Zhou L."/>
            <person name="Ni X."/>
            <person name="Tian J."/>
            <person name="Zhou Y."/>
            <person name="Sheng Y."/>
            <person name="Liu T."/>
            <person name="Pan Y."/>
            <person name="Xia L."/>
            <person name="Li J."/>
            <person name="Zhao F."/>
            <person name="Cao W."/>
        </authorList>
    </citation>
    <scope>NUCLEOTIDE SEQUENCE</scope>
    <source>
        <strain evidence="1">Hyas-2018</strain>
    </source>
</reference>
<gene>
    <name evidence="1" type="ORF">HPB50_014805</name>
</gene>
<evidence type="ECO:0000313" key="2">
    <source>
        <dbReference type="Proteomes" id="UP000821845"/>
    </source>
</evidence>
<sequence>MEQCAKDILEDSSWDVLSSRVCGVFDTFSVHRRMSACCATCFSPRCSFPPFFCVAVVVTVAAIIVTCDIVIIIMTQCYLAQRVFIWVCQLVRKRDIDCLFPLLWGDERENVF</sequence>
<dbReference type="EMBL" id="CM023484">
    <property type="protein sequence ID" value="KAH6933427.1"/>
    <property type="molecule type" value="Genomic_DNA"/>
</dbReference>
<protein>
    <submittedName>
        <fullName evidence="1">Uncharacterized protein</fullName>
    </submittedName>
</protein>
<comment type="caution">
    <text evidence="1">The sequence shown here is derived from an EMBL/GenBank/DDBJ whole genome shotgun (WGS) entry which is preliminary data.</text>
</comment>
<name>A0ACB7SJV7_HYAAI</name>
<proteinExistence type="predicted"/>
<accession>A0ACB7SJV7</accession>
<evidence type="ECO:0000313" key="1">
    <source>
        <dbReference type="EMBL" id="KAH6933427.1"/>
    </source>
</evidence>
<dbReference type="Proteomes" id="UP000821845">
    <property type="component" value="Chromosome 4"/>
</dbReference>